<evidence type="ECO:0000313" key="14">
    <source>
        <dbReference type="EMBL" id="QDZ18101.1"/>
    </source>
</evidence>
<comment type="similarity">
    <text evidence="2 12">Belongs to the taffazin family.</text>
</comment>
<comment type="subcellular location">
    <subcellularLocation>
        <location evidence="1">Mitochondrion inner membrane</location>
        <topology evidence="1">Peripheral membrane protein</topology>
        <orientation evidence="1">Intermembrane side</orientation>
    </subcellularLocation>
    <subcellularLocation>
        <location evidence="10">Mitochondrion outer membrane</location>
        <topology evidence="10">Peripheral membrane protein</topology>
        <orientation evidence="10">Intermembrane side</orientation>
    </subcellularLocation>
</comment>
<evidence type="ECO:0000256" key="8">
    <source>
        <dbReference type="ARBA" id="ARBA00023136"/>
    </source>
</evidence>
<dbReference type="PANTHER" id="PTHR12497">
    <property type="entry name" value="TAZ PROTEIN TAFAZZIN"/>
    <property type="match status" value="1"/>
</dbReference>
<dbReference type="PRINTS" id="PR00979">
    <property type="entry name" value="TAFAZZIN"/>
</dbReference>
<dbReference type="STRING" id="1764295.A0A5B8MD15"/>
<protein>
    <recommendedName>
        <fullName evidence="12">Tafazzin family protein</fullName>
    </recommendedName>
</protein>
<reference evidence="14 15" key="1">
    <citation type="submission" date="2018-07" db="EMBL/GenBank/DDBJ databases">
        <title>The complete nuclear genome of the prasinophyte Chloropicon primus (CCMP1205).</title>
        <authorList>
            <person name="Pombert J.-F."/>
            <person name="Otis C."/>
            <person name="Turmel M."/>
            <person name="Lemieux C."/>
        </authorList>
    </citation>
    <scope>NUCLEOTIDE SEQUENCE [LARGE SCALE GENOMIC DNA]</scope>
    <source>
        <strain evidence="14 15">CCMP1205</strain>
    </source>
</reference>
<evidence type="ECO:0000313" key="15">
    <source>
        <dbReference type="Proteomes" id="UP000316726"/>
    </source>
</evidence>
<keyword evidence="3" id="KW-0808">Transferase</keyword>
<dbReference type="PANTHER" id="PTHR12497:SF0">
    <property type="entry name" value="TAFAZZIN"/>
    <property type="match status" value="1"/>
</dbReference>
<keyword evidence="4" id="KW-1000">Mitochondrion outer membrane</keyword>
<evidence type="ECO:0000259" key="13">
    <source>
        <dbReference type="SMART" id="SM00563"/>
    </source>
</evidence>
<evidence type="ECO:0000256" key="6">
    <source>
        <dbReference type="ARBA" id="ARBA00023098"/>
    </source>
</evidence>
<dbReference type="InterPro" id="IPR002123">
    <property type="entry name" value="Plipid/glycerol_acylTrfase"/>
</dbReference>
<dbReference type="CDD" id="cd07989">
    <property type="entry name" value="LPLAT_AGPAT-like"/>
    <property type="match status" value="1"/>
</dbReference>
<evidence type="ECO:0000256" key="2">
    <source>
        <dbReference type="ARBA" id="ARBA00010524"/>
    </source>
</evidence>
<dbReference type="GO" id="GO:0006644">
    <property type="term" value="P:phospholipid metabolic process"/>
    <property type="evidence" value="ECO:0007669"/>
    <property type="project" value="InterPro"/>
</dbReference>
<keyword evidence="8" id="KW-0472">Membrane</keyword>
<evidence type="ECO:0000256" key="1">
    <source>
        <dbReference type="ARBA" id="ARBA00004137"/>
    </source>
</evidence>
<dbReference type="GO" id="GO:0005741">
    <property type="term" value="C:mitochondrial outer membrane"/>
    <property type="evidence" value="ECO:0007669"/>
    <property type="project" value="UniProtKB-SubCell"/>
</dbReference>
<evidence type="ECO:0000256" key="11">
    <source>
        <dbReference type="ARBA" id="ARBA00047906"/>
    </source>
</evidence>
<evidence type="ECO:0000256" key="7">
    <source>
        <dbReference type="ARBA" id="ARBA00023128"/>
    </source>
</evidence>
<evidence type="ECO:0000256" key="4">
    <source>
        <dbReference type="ARBA" id="ARBA00022787"/>
    </source>
</evidence>
<proteinExistence type="inferred from homology"/>
<keyword evidence="15" id="KW-1185">Reference proteome</keyword>
<dbReference type="InterPro" id="IPR000872">
    <property type="entry name" value="Tafazzin"/>
</dbReference>
<evidence type="ECO:0000256" key="12">
    <source>
        <dbReference type="RuleBase" id="RU365062"/>
    </source>
</evidence>
<comment type="catalytic activity">
    <reaction evidence="11">
        <text>1'-[1,2-diacyl-sn-glycero-3-phospho],3'-[1-acyl-sn-glycero-3-phospho]-glycerol + a 1,2-diacyl-sn-glycero-3-phosphocholine = a cardiolipin + a 1-acyl-sn-glycero-3-phosphocholine</text>
        <dbReference type="Rhea" id="RHEA:33731"/>
        <dbReference type="ChEBI" id="CHEBI:57643"/>
        <dbReference type="ChEBI" id="CHEBI:58168"/>
        <dbReference type="ChEBI" id="CHEBI:62237"/>
        <dbReference type="ChEBI" id="CHEBI:64743"/>
    </reaction>
    <physiologicalReaction direction="left-to-right" evidence="11">
        <dbReference type="Rhea" id="RHEA:33732"/>
    </physiologicalReaction>
    <physiologicalReaction direction="right-to-left" evidence="11">
        <dbReference type="Rhea" id="RHEA:33733"/>
    </physiologicalReaction>
</comment>
<keyword evidence="5" id="KW-0999">Mitochondrion inner membrane</keyword>
<sequence length="279" mass="31296">MAAAAAGKEEEELTSAPWGPVGRSFVLGATALVAQVYLDVFNTTKVHNVKKLYEHLYTRPKGEGLLTVSNHISTVDDPSLFCAFLPLSFFFTEHEHERTRWTMCAKEFCFKNAVLSAYFQNGKVLPIERGLGLGQPTVSALTHKLSQGDWVHIFPEGKISRTQKLGPMKWGTAKILCEGEVDKADPIVLPFYHKGLDKVLPIGSKVPRVGQKNTVVVGEPVEFGDLLQRCKKNHQKRKESKGGEDSRLEQREKQYYREIMDKIGKSLLGLEKECESLHK</sequence>
<evidence type="ECO:0000256" key="9">
    <source>
        <dbReference type="ARBA" id="ARBA00023315"/>
    </source>
</evidence>
<dbReference type="GO" id="GO:0008374">
    <property type="term" value="F:O-acyltransferase activity"/>
    <property type="evidence" value="ECO:0007669"/>
    <property type="project" value="TreeGrafter"/>
</dbReference>
<dbReference type="SUPFAM" id="SSF69593">
    <property type="entry name" value="Glycerol-3-phosphate (1)-acyltransferase"/>
    <property type="match status" value="1"/>
</dbReference>
<evidence type="ECO:0000256" key="3">
    <source>
        <dbReference type="ARBA" id="ARBA00022679"/>
    </source>
</evidence>
<dbReference type="Pfam" id="PF01553">
    <property type="entry name" value="Acyltransferase"/>
    <property type="match status" value="1"/>
</dbReference>
<evidence type="ECO:0000256" key="5">
    <source>
        <dbReference type="ARBA" id="ARBA00022792"/>
    </source>
</evidence>
<evidence type="ECO:0000256" key="10">
    <source>
        <dbReference type="ARBA" id="ARBA00024323"/>
    </source>
</evidence>
<keyword evidence="9" id="KW-0012">Acyltransferase</keyword>
<feature type="domain" description="Phospholipid/glycerol acyltransferase" evidence="13">
    <location>
        <begin position="65"/>
        <end position="196"/>
    </location>
</feature>
<keyword evidence="6" id="KW-0443">Lipid metabolism</keyword>
<keyword evidence="7" id="KW-0496">Mitochondrion</keyword>
<name>A0A5B8MD15_9CHLO</name>
<dbReference type="SMART" id="SM00563">
    <property type="entry name" value="PlsC"/>
    <property type="match status" value="1"/>
</dbReference>
<organism evidence="14 15">
    <name type="scientific">Chloropicon primus</name>
    <dbReference type="NCBI Taxonomy" id="1764295"/>
    <lineage>
        <taxon>Eukaryota</taxon>
        <taxon>Viridiplantae</taxon>
        <taxon>Chlorophyta</taxon>
        <taxon>Chloropicophyceae</taxon>
        <taxon>Chloropicales</taxon>
        <taxon>Chloropicaceae</taxon>
        <taxon>Chloropicon</taxon>
    </lineage>
</organism>
<dbReference type="Proteomes" id="UP000316726">
    <property type="component" value="Chromosome 1"/>
</dbReference>
<dbReference type="EMBL" id="CP031034">
    <property type="protein sequence ID" value="QDZ18101.1"/>
    <property type="molecule type" value="Genomic_DNA"/>
</dbReference>
<dbReference type="GO" id="GO:0005743">
    <property type="term" value="C:mitochondrial inner membrane"/>
    <property type="evidence" value="ECO:0007669"/>
    <property type="project" value="UniProtKB-SubCell"/>
</dbReference>
<accession>A0A5B8MD15</accession>
<dbReference type="OrthoDB" id="193467at2759"/>
<gene>
    <name evidence="14" type="ORF">A3770_01p06190</name>
</gene>
<dbReference type="AlphaFoldDB" id="A0A5B8MD15"/>